<dbReference type="AlphaFoldDB" id="A0A1Y5SLC5"/>
<keyword evidence="3" id="KW-1185">Reference proteome</keyword>
<organism evidence="2 3">
    <name type="scientific">Pseudoruegeria aquimaris</name>
    <dbReference type="NCBI Taxonomy" id="393663"/>
    <lineage>
        <taxon>Bacteria</taxon>
        <taxon>Pseudomonadati</taxon>
        <taxon>Pseudomonadota</taxon>
        <taxon>Alphaproteobacteria</taxon>
        <taxon>Rhodobacterales</taxon>
        <taxon>Roseobacteraceae</taxon>
        <taxon>Pseudoruegeria</taxon>
    </lineage>
</organism>
<sequence length="96" mass="10429">MTITAALVLYAVIWFMVLFIVLPMRLTTQGESGEVVEGTPKSAPENPDLKRKAKIVTLVSTVLFVIIAGIIISGVITVRDLDWFGRMGPPSQTLAD</sequence>
<dbReference type="EMBL" id="FWFQ01000014">
    <property type="protein sequence ID" value="SLN43288.1"/>
    <property type="molecule type" value="Genomic_DNA"/>
</dbReference>
<gene>
    <name evidence="2" type="ORF">PSA7680_02167</name>
</gene>
<keyword evidence="1" id="KW-0812">Transmembrane</keyword>
<reference evidence="2 3" key="1">
    <citation type="submission" date="2017-03" db="EMBL/GenBank/DDBJ databases">
        <authorList>
            <person name="Afonso C.L."/>
            <person name="Miller P.J."/>
            <person name="Scott M.A."/>
            <person name="Spackman E."/>
            <person name="Goraichik I."/>
            <person name="Dimitrov K.M."/>
            <person name="Suarez D.L."/>
            <person name="Swayne D.E."/>
        </authorList>
    </citation>
    <scope>NUCLEOTIDE SEQUENCE [LARGE SCALE GENOMIC DNA]</scope>
    <source>
        <strain evidence="2 3">CECT 7680</strain>
    </source>
</reference>
<evidence type="ECO:0000256" key="1">
    <source>
        <dbReference type="SAM" id="Phobius"/>
    </source>
</evidence>
<evidence type="ECO:0000313" key="2">
    <source>
        <dbReference type="EMBL" id="SLN43288.1"/>
    </source>
</evidence>
<accession>A0A1Y5SLC5</accession>
<dbReference type="InterPro" id="IPR009935">
    <property type="entry name" value="DUF1467"/>
</dbReference>
<evidence type="ECO:0000313" key="3">
    <source>
        <dbReference type="Proteomes" id="UP000193409"/>
    </source>
</evidence>
<name>A0A1Y5SLC5_9RHOB</name>
<dbReference type="RefSeq" id="WP_085868720.1">
    <property type="nucleotide sequence ID" value="NZ_FWFQ01000014.1"/>
</dbReference>
<feature type="transmembrane region" description="Helical" evidence="1">
    <location>
        <begin position="7"/>
        <end position="26"/>
    </location>
</feature>
<dbReference type="OrthoDB" id="9804637at2"/>
<protein>
    <submittedName>
        <fullName evidence="2">Uncharacterized protein</fullName>
    </submittedName>
</protein>
<dbReference type="Proteomes" id="UP000193409">
    <property type="component" value="Unassembled WGS sequence"/>
</dbReference>
<dbReference type="Pfam" id="PF07330">
    <property type="entry name" value="DUF1467"/>
    <property type="match status" value="1"/>
</dbReference>
<keyword evidence="1" id="KW-0472">Membrane</keyword>
<feature type="transmembrane region" description="Helical" evidence="1">
    <location>
        <begin position="55"/>
        <end position="78"/>
    </location>
</feature>
<proteinExistence type="predicted"/>
<keyword evidence="1" id="KW-1133">Transmembrane helix</keyword>